<feature type="transmembrane region" description="Helical" evidence="1">
    <location>
        <begin position="272"/>
        <end position="290"/>
    </location>
</feature>
<evidence type="ECO:0000313" key="2">
    <source>
        <dbReference type="Proteomes" id="UP000038045"/>
    </source>
</evidence>
<dbReference type="Proteomes" id="UP000038045">
    <property type="component" value="Unplaced"/>
</dbReference>
<dbReference type="WBParaSite" id="PTRK_0001058200.1">
    <property type="protein sequence ID" value="PTRK_0001058200.1"/>
    <property type="gene ID" value="PTRK_0001058200"/>
</dbReference>
<evidence type="ECO:0000313" key="3">
    <source>
        <dbReference type="WBParaSite" id="PTRK_0001058200.1"/>
    </source>
</evidence>
<dbReference type="AlphaFoldDB" id="A0A0N4ZPX5"/>
<name>A0A0N4ZPX5_PARTI</name>
<feature type="transmembrane region" description="Helical" evidence="1">
    <location>
        <begin position="193"/>
        <end position="213"/>
    </location>
</feature>
<protein>
    <submittedName>
        <fullName evidence="3">G_PROTEIN_RECEP_F1_2 domain-containing protein</fullName>
    </submittedName>
</protein>
<feature type="transmembrane region" description="Helical" evidence="1">
    <location>
        <begin position="27"/>
        <end position="47"/>
    </location>
</feature>
<accession>A0A0N4ZPX5</accession>
<keyword evidence="1" id="KW-0472">Membrane</keyword>
<feature type="transmembrane region" description="Helical" evidence="1">
    <location>
        <begin position="234"/>
        <end position="252"/>
    </location>
</feature>
<keyword evidence="2" id="KW-1185">Reference proteome</keyword>
<reference evidence="3" key="1">
    <citation type="submission" date="2017-02" db="UniProtKB">
        <authorList>
            <consortium name="WormBaseParasite"/>
        </authorList>
    </citation>
    <scope>IDENTIFICATION</scope>
</reference>
<feature type="transmembrane region" description="Helical" evidence="1">
    <location>
        <begin position="120"/>
        <end position="139"/>
    </location>
</feature>
<sequence>MNNINEDGDRPPPVPTFGNTGISLEAIGAYNITMFFLGFISIFFNGMEIYINISNKLYKISLYNCLRLYSNLGGAILAIRNILMSLINFSPLGNSPIMFSKNVCIIRGAVDIFIVHLFQLSYTLECVIFAISIIFPIFYMIYLDKVIIKKIIGISIVALSILPGSLLYVKDRSVPKALPRCIVYEIWTMSYHIYHSVFTSIATILLLMVFATTTWSMNKMHKKDEGTKKNVCSFIRWTLVFFLAFWSAPNIFMIVCKFYDLERDVRKSFLDLFYISVTISLIIPFPFALWKNKLVKKHFLEITFVTRVISKKSTSAIKESKKKIFVS</sequence>
<keyword evidence="1" id="KW-1133">Transmembrane helix</keyword>
<feature type="transmembrane region" description="Helical" evidence="1">
    <location>
        <begin position="68"/>
        <end position="89"/>
    </location>
</feature>
<organism evidence="2 3">
    <name type="scientific">Parastrongyloides trichosuri</name>
    <name type="common">Possum-specific nematode worm</name>
    <dbReference type="NCBI Taxonomy" id="131310"/>
    <lineage>
        <taxon>Eukaryota</taxon>
        <taxon>Metazoa</taxon>
        <taxon>Ecdysozoa</taxon>
        <taxon>Nematoda</taxon>
        <taxon>Chromadorea</taxon>
        <taxon>Rhabditida</taxon>
        <taxon>Tylenchina</taxon>
        <taxon>Panagrolaimomorpha</taxon>
        <taxon>Strongyloidoidea</taxon>
        <taxon>Strongyloididae</taxon>
        <taxon>Parastrongyloides</taxon>
    </lineage>
</organism>
<proteinExistence type="predicted"/>
<feature type="transmembrane region" description="Helical" evidence="1">
    <location>
        <begin position="151"/>
        <end position="169"/>
    </location>
</feature>
<keyword evidence="1" id="KW-0812">Transmembrane</keyword>
<evidence type="ECO:0000256" key="1">
    <source>
        <dbReference type="SAM" id="Phobius"/>
    </source>
</evidence>